<evidence type="ECO:0000256" key="4">
    <source>
        <dbReference type="ARBA" id="ARBA00022982"/>
    </source>
</evidence>
<keyword evidence="7" id="KW-0812">Transmembrane</keyword>
<keyword evidence="7" id="KW-0472">Membrane</keyword>
<dbReference type="GO" id="GO:0009055">
    <property type="term" value="F:electron transfer activity"/>
    <property type="evidence" value="ECO:0007669"/>
    <property type="project" value="InterPro"/>
</dbReference>
<reference evidence="9" key="1">
    <citation type="submission" date="2020-10" db="EMBL/GenBank/DDBJ databases">
        <authorList>
            <person name="Castelo-Branco R."/>
            <person name="Eusebio N."/>
            <person name="Adriana R."/>
            <person name="Vieira A."/>
            <person name="Brugerolle De Fraissinette N."/>
            <person name="Rezende De Castro R."/>
            <person name="Schneider M.P."/>
            <person name="Vasconcelos V."/>
            <person name="Leao P.N."/>
        </authorList>
    </citation>
    <scope>NUCLEOTIDE SEQUENCE</scope>
    <source>
        <strain evidence="9">LEGE 07157</strain>
    </source>
</reference>
<dbReference type="EMBL" id="JADEWZ010000007">
    <property type="protein sequence ID" value="MBE9115505.1"/>
    <property type="molecule type" value="Genomic_DNA"/>
</dbReference>
<dbReference type="PROSITE" id="PS51007">
    <property type="entry name" value="CYTC"/>
    <property type="match status" value="1"/>
</dbReference>
<dbReference type="InterPro" id="IPR051811">
    <property type="entry name" value="Cytochrome_c550/c551-like"/>
</dbReference>
<keyword evidence="1" id="KW-0813">Transport</keyword>
<evidence type="ECO:0000313" key="9">
    <source>
        <dbReference type="EMBL" id="MBE9115505.1"/>
    </source>
</evidence>
<accession>A0A8J7DV10</accession>
<evidence type="ECO:0000256" key="7">
    <source>
        <dbReference type="SAM" id="Phobius"/>
    </source>
</evidence>
<keyword evidence="4" id="KW-0249">Electron transport</keyword>
<keyword evidence="7" id="KW-1133">Transmembrane helix</keyword>
<gene>
    <name evidence="9" type="ORF">IQ249_06285</name>
</gene>
<feature type="domain" description="Cytochrome c" evidence="8">
    <location>
        <begin position="51"/>
        <end position="124"/>
    </location>
</feature>
<comment type="caution">
    <text evidence="9">The sequence shown here is derived from an EMBL/GenBank/DDBJ whole genome shotgun (WGS) entry which is preliminary data.</text>
</comment>
<dbReference type="GO" id="GO:0020037">
    <property type="term" value="F:heme binding"/>
    <property type="evidence" value="ECO:0007669"/>
    <property type="project" value="InterPro"/>
</dbReference>
<dbReference type="GO" id="GO:0046872">
    <property type="term" value="F:metal ion binding"/>
    <property type="evidence" value="ECO:0007669"/>
    <property type="project" value="UniProtKB-KW"/>
</dbReference>
<proteinExistence type="predicted"/>
<keyword evidence="10" id="KW-1185">Reference proteome</keyword>
<dbReference type="RefSeq" id="WP_194028600.1">
    <property type="nucleotide sequence ID" value="NZ_JADEWZ010000007.1"/>
</dbReference>
<evidence type="ECO:0000256" key="2">
    <source>
        <dbReference type="ARBA" id="ARBA00022617"/>
    </source>
</evidence>
<evidence type="ECO:0000256" key="5">
    <source>
        <dbReference type="ARBA" id="ARBA00023004"/>
    </source>
</evidence>
<dbReference type="Gene3D" id="1.10.760.10">
    <property type="entry name" value="Cytochrome c-like domain"/>
    <property type="match status" value="1"/>
</dbReference>
<name>A0A8J7DV10_9CYAN</name>
<evidence type="ECO:0000256" key="1">
    <source>
        <dbReference type="ARBA" id="ARBA00022448"/>
    </source>
</evidence>
<dbReference type="Proteomes" id="UP000654482">
    <property type="component" value="Unassembled WGS sequence"/>
</dbReference>
<organism evidence="9 10">
    <name type="scientific">Lusitaniella coriacea LEGE 07157</name>
    <dbReference type="NCBI Taxonomy" id="945747"/>
    <lineage>
        <taxon>Bacteria</taxon>
        <taxon>Bacillati</taxon>
        <taxon>Cyanobacteriota</taxon>
        <taxon>Cyanophyceae</taxon>
        <taxon>Spirulinales</taxon>
        <taxon>Lusitaniellaceae</taxon>
        <taxon>Lusitaniella</taxon>
    </lineage>
</organism>
<dbReference type="Pfam" id="PF13442">
    <property type="entry name" value="Cytochrome_CBB3"/>
    <property type="match status" value="1"/>
</dbReference>
<dbReference type="AlphaFoldDB" id="A0A8J7DV10"/>
<dbReference type="PANTHER" id="PTHR37823">
    <property type="entry name" value="CYTOCHROME C-553-LIKE"/>
    <property type="match status" value="1"/>
</dbReference>
<feature type="transmembrane region" description="Helical" evidence="7">
    <location>
        <begin position="15"/>
        <end position="36"/>
    </location>
</feature>
<keyword evidence="3 6" id="KW-0479">Metal-binding</keyword>
<keyword evidence="2 6" id="KW-0349">Heme</keyword>
<protein>
    <submittedName>
        <fullName evidence="9">Cytochrome c</fullName>
    </submittedName>
</protein>
<dbReference type="PANTHER" id="PTHR37823:SF1">
    <property type="entry name" value="CYTOCHROME C-553-LIKE"/>
    <property type="match status" value="1"/>
</dbReference>
<evidence type="ECO:0000256" key="3">
    <source>
        <dbReference type="ARBA" id="ARBA00022723"/>
    </source>
</evidence>
<evidence type="ECO:0000313" key="10">
    <source>
        <dbReference type="Proteomes" id="UP000654482"/>
    </source>
</evidence>
<sequence length="124" mass="13514">MDNQLVQSNVCIKQVLLTVVTVICIVLAIFLGINLYQRSDPFVSSVFSLEGDATRGREIFQINCAACHGIAGNGKVGPSLQRVAKRKSSMGLIHQVVGGKTPPMPKFQANPQEMADLLKYLEQL</sequence>
<dbReference type="SUPFAM" id="SSF46626">
    <property type="entry name" value="Cytochrome c"/>
    <property type="match status" value="1"/>
</dbReference>
<evidence type="ECO:0000259" key="8">
    <source>
        <dbReference type="PROSITE" id="PS51007"/>
    </source>
</evidence>
<evidence type="ECO:0000256" key="6">
    <source>
        <dbReference type="PROSITE-ProRule" id="PRU00433"/>
    </source>
</evidence>
<keyword evidence="5 6" id="KW-0408">Iron</keyword>
<dbReference type="InterPro" id="IPR009056">
    <property type="entry name" value="Cyt_c-like_dom"/>
</dbReference>
<dbReference type="InterPro" id="IPR036909">
    <property type="entry name" value="Cyt_c-like_dom_sf"/>
</dbReference>